<reference evidence="2" key="1">
    <citation type="journal article" date="2020" name="Nat. Genet.">
        <title>Genomic diversifications of five Gossypium allopolyploid species and their impact on cotton improvement.</title>
        <authorList>
            <person name="Chen Z.J."/>
            <person name="Sreedasyam A."/>
            <person name="Ando A."/>
            <person name="Song Q."/>
            <person name="De Santiago L.M."/>
            <person name="Hulse-Kemp A.M."/>
            <person name="Ding M."/>
            <person name="Ye W."/>
            <person name="Kirkbride R.C."/>
            <person name="Jenkins J."/>
            <person name="Plott C."/>
            <person name="Lovell J."/>
            <person name="Lin Y.M."/>
            <person name="Vaughn R."/>
            <person name="Liu B."/>
            <person name="Simpson S."/>
            <person name="Scheffler B.E."/>
            <person name="Wen L."/>
            <person name="Saski C.A."/>
            <person name="Grover C.E."/>
            <person name="Hu G."/>
            <person name="Conover J.L."/>
            <person name="Carlson J.W."/>
            <person name="Shu S."/>
            <person name="Boston L.B."/>
            <person name="Williams M."/>
            <person name="Peterson D.G."/>
            <person name="McGee K."/>
            <person name="Jones D.C."/>
            <person name="Wendel J.F."/>
            <person name="Stelly D.M."/>
            <person name="Grimwood J."/>
            <person name="Schmutz J."/>
        </authorList>
    </citation>
    <scope>NUCLEOTIDE SEQUENCE [LARGE SCALE GENOMIC DNA]</scope>
    <source>
        <strain evidence="2">cv. TM-1</strain>
    </source>
</reference>
<evidence type="ECO:0000313" key="2">
    <source>
        <dbReference type="Proteomes" id="UP000818029"/>
    </source>
</evidence>
<protein>
    <submittedName>
        <fullName evidence="3">Uncharacterized protein</fullName>
    </submittedName>
</protein>
<dbReference type="Proteomes" id="UP000818029">
    <property type="component" value="Chromosome D08"/>
</dbReference>
<dbReference type="RefSeq" id="XP_040954819.1">
    <property type="nucleotide sequence ID" value="XM_041098885.1"/>
</dbReference>
<organism evidence="2 3">
    <name type="scientific">Gossypium hirsutum</name>
    <name type="common">Upland cotton</name>
    <name type="synonym">Gossypium mexicanum</name>
    <dbReference type="NCBI Taxonomy" id="3635"/>
    <lineage>
        <taxon>Eukaryota</taxon>
        <taxon>Viridiplantae</taxon>
        <taxon>Streptophyta</taxon>
        <taxon>Embryophyta</taxon>
        <taxon>Tracheophyta</taxon>
        <taxon>Spermatophyta</taxon>
        <taxon>Magnoliopsida</taxon>
        <taxon>eudicotyledons</taxon>
        <taxon>Gunneridae</taxon>
        <taxon>Pentapetalae</taxon>
        <taxon>rosids</taxon>
        <taxon>malvids</taxon>
        <taxon>Malvales</taxon>
        <taxon>Malvaceae</taxon>
        <taxon>Malvoideae</taxon>
        <taxon>Gossypium</taxon>
    </lineage>
</organism>
<feature type="region of interest" description="Disordered" evidence="1">
    <location>
        <begin position="81"/>
        <end position="100"/>
    </location>
</feature>
<keyword evidence="2" id="KW-1185">Reference proteome</keyword>
<accession>A0ABM3AJ12</accession>
<sequence>MELVSVKGNLKKNREKFKLELEFVTRSWSLMMQDTYEPVVHGEEKIKKEELHFKVKSKSMEPDHDKEEMIKVELELKTKSVEKVKPKHMEEEDEKHKEKD</sequence>
<reference evidence="3" key="2">
    <citation type="submission" date="2025-08" db="UniProtKB">
        <authorList>
            <consortium name="RefSeq"/>
        </authorList>
    </citation>
    <scope>IDENTIFICATION</scope>
</reference>
<name>A0ABM3AJ12_GOSHI</name>
<evidence type="ECO:0000313" key="3">
    <source>
        <dbReference type="RefSeq" id="XP_040954819.1"/>
    </source>
</evidence>
<gene>
    <name evidence="3" type="primary">LOC107898154</name>
</gene>
<dbReference type="GeneID" id="107898154"/>
<evidence type="ECO:0000256" key="1">
    <source>
        <dbReference type="SAM" id="MobiDB-lite"/>
    </source>
</evidence>
<proteinExistence type="predicted"/>